<dbReference type="GO" id="GO:0015385">
    <property type="term" value="F:sodium:proton antiporter activity"/>
    <property type="evidence" value="ECO:0007669"/>
    <property type="project" value="TreeGrafter"/>
</dbReference>
<evidence type="ECO:0000256" key="4">
    <source>
        <dbReference type="ARBA" id="ARBA00022475"/>
    </source>
</evidence>
<comment type="subcellular location">
    <subcellularLocation>
        <location evidence="1">Cell membrane</location>
        <topology evidence="1">Multi-pass membrane protein</topology>
    </subcellularLocation>
</comment>
<dbReference type="KEGG" id="ahg:AHOG_20125"/>
<reference evidence="8 9" key="1">
    <citation type="submission" date="2017-07" db="EMBL/GenBank/DDBJ databases">
        <title>Complete genome sequence of Actinoalloteichus hoggarensis DSM 45943, type strain of Actinoalloteichus hoggarensis.</title>
        <authorList>
            <person name="Ruckert C."/>
            <person name="Nouioui I."/>
            <person name="Willmese J."/>
            <person name="van Wezel G."/>
            <person name="Klenk H.-P."/>
            <person name="Kalinowski J."/>
            <person name="Zotchev S.B."/>
        </authorList>
    </citation>
    <scope>NUCLEOTIDE SEQUENCE [LARGE SCALE GENOMIC DNA]</scope>
    <source>
        <strain evidence="8 9">DSM 45943</strain>
    </source>
</reference>
<keyword evidence="7" id="KW-0472">Membrane</keyword>
<keyword evidence="3" id="KW-0813">Transport</keyword>
<dbReference type="EMBL" id="CP022521">
    <property type="protein sequence ID" value="ASO21643.1"/>
    <property type="molecule type" value="Genomic_DNA"/>
</dbReference>
<keyword evidence="9" id="KW-1185">Reference proteome</keyword>
<organism evidence="8 9">
    <name type="scientific">Actinoalloteichus hoggarensis</name>
    <dbReference type="NCBI Taxonomy" id="1470176"/>
    <lineage>
        <taxon>Bacteria</taxon>
        <taxon>Bacillati</taxon>
        <taxon>Actinomycetota</taxon>
        <taxon>Actinomycetes</taxon>
        <taxon>Pseudonocardiales</taxon>
        <taxon>Pseudonocardiaceae</taxon>
        <taxon>Actinoalloteichus</taxon>
    </lineage>
</organism>
<evidence type="ECO:0000256" key="7">
    <source>
        <dbReference type="ARBA" id="ARBA00023136"/>
    </source>
</evidence>
<evidence type="ECO:0000313" key="8">
    <source>
        <dbReference type="EMBL" id="ASO21643.1"/>
    </source>
</evidence>
<gene>
    <name evidence="8" type="ORF">AHOG_20125</name>
</gene>
<keyword evidence="5" id="KW-0812">Transmembrane</keyword>
<proteinExistence type="inferred from homology"/>
<dbReference type="AlphaFoldDB" id="A0A221W7H3"/>
<comment type="similarity">
    <text evidence="2">Belongs to the CPA3 antiporters (TC 2.A.63) subunit F family.</text>
</comment>
<dbReference type="PANTHER" id="PTHR34702">
    <property type="entry name" value="NA(+)/H(+) ANTIPORTER SUBUNIT F1"/>
    <property type="match status" value="1"/>
</dbReference>
<evidence type="ECO:0000256" key="5">
    <source>
        <dbReference type="ARBA" id="ARBA00022692"/>
    </source>
</evidence>
<dbReference type="Proteomes" id="UP000204221">
    <property type="component" value="Chromosome"/>
</dbReference>
<dbReference type="OrthoDB" id="3402829at2"/>
<dbReference type="PANTHER" id="PTHR34702:SF1">
    <property type="entry name" value="NA(+)_H(+) ANTIPORTER SUBUNIT F"/>
    <property type="match status" value="1"/>
</dbReference>
<evidence type="ECO:0000256" key="2">
    <source>
        <dbReference type="ARBA" id="ARBA00009212"/>
    </source>
</evidence>
<protein>
    <submittedName>
        <fullName evidence="8">Putative monovalent cation/H+ antiporter subunit F</fullName>
    </submittedName>
</protein>
<sequence length="85" mass="8775">MTFLDIGLGAVVLAMIIATYRILRGPSSADRAAGADVVFFGFVGLVALLGLRLETDLVVDIVLAGTLVGFLAALSLARLITGGKR</sequence>
<evidence type="ECO:0000256" key="1">
    <source>
        <dbReference type="ARBA" id="ARBA00004651"/>
    </source>
</evidence>
<keyword evidence="6" id="KW-1133">Transmembrane helix</keyword>
<dbReference type="Pfam" id="PF04066">
    <property type="entry name" value="MrpF_PhaF"/>
    <property type="match status" value="1"/>
</dbReference>
<evidence type="ECO:0000256" key="3">
    <source>
        <dbReference type="ARBA" id="ARBA00022448"/>
    </source>
</evidence>
<keyword evidence="4" id="KW-1003">Cell membrane</keyword>
<accession>A0A221W7H3</accession>
<dbReference type="RefSeq" id="WP_093942747.1">
    <property type="nucleotide sequence ID" value="NZ_CP022521.1"/>
</dbReference>
<evidence type="ECO:0000313" key="9">
    <source>
        <dbReference type="Proteomes" id="UP000204221"/>
    </source>
</evidence>
<name>A0A221W7H3_9PSEU</name>
<dbReference type="InterPro" id="IPR007208">
    <property type="entry name" value="MrpF/PhaF-like"/>
</dbReference>
<dbReference type="GO" id="GO:0005886">
    <property type="term" value="C:plasma membrane"/>
    <property type="evidence" value="ECO:0007669"/>
    <property type="project" value="UniProtKB-SubCell"/>
</dbReference>
<evidence type="ECO:0000256" key="6">
    <source>
        <dbReference type="ARBA" id="ARBA00022989"/>
    </source>
</evidence>